<dbReference type="EMBL" id="JAWJAY010000001">
    <property type="protein sequence ID" value="MDV2884205.1"/>
    <property type="molecule type" value="Genomic_DNA"/>
</dbReference>
<proteinExistence type="predicted"/>
<protein>
    <submittedName>
        <fullName evidence="9">Dicarboxylate/amino acid:cation symporter</fullName>
    </submittedName>
</protein>
<dbReference type="PANTHER" id="PTHR42865:SF7">
    <property type="entry name" value="PROTON_GLUTAMATE-ASPARTATE SYMPORTER"/>
    <property type="match status" value="1"/>
</dbReference>
<dbReference type="PANTHER" id="PTHR42865">
    <property type="entry name" value="PROTON/GLUTAMATE-ASPARTATE SYMPORTER"/>
    <property type="match status" value="1"/>
</dbReference>
<feature type="transmembrane region" description="Helical" evidence="8">
    <location>
        <begin position="344"/>
        <end position="367"/>
    </location>
</feature>
<dbReference type="RefSeq" id="WP_323465867.1">
    <property type="nucleotide sequence ID" value="NZ_CP144224.1"/>
</dbReference>
<dbReference type="FunFam" id="1.10.3860.10:FF:000001">
    <property type="entry name" value="C4-dicarboxylate transport protein"/>
    <property type="match status" value="1"/>
</dbReference>
<dbReference type="GO" id="GO:0015293">
    <property type="term" value="F:symporter activity"/>
    <property type="evidence" value="ECO:0007669"/>
    <property type="project" value="UniProtKB-KW"/>
</dbReference>
<feature type="transmembrane region" description="Helical" evidence="8">
    <location>
        <begin position="38"/>
        <end position="62"/>
    </location>
</feature>
<evidence type="ECO:0000256" key="2">
    <source>
        <dbReference type="ARBA" id="ARBA00022448"/>
    </source>
</evidence>
<dbReference type="GO" id="GO:0006835">
    <property type="term" value="P:dicarboxylic acid transport"/>
    <property type="evidence" value="ECO:0007669"/>
    <property type="project" value="TreeGrafter"/>
</dbReference>
<feature type="transmembrane region" description="Helical" evidence="8">
    <location>
        <begin position="186"/>
        <end position="207"/>
    </location>
</feature>
<evidence type="ECO:0000256" key="5">
    <source>
        <dbReference type="ARBA" id="ARBA00022847"/>
    </source>
</evidence>
<keyword evidence="2" id="KW-0813">Transport</keyword>
<feature type="transmembrane region" description="Helical" evidence="8">
    <location>
        <begin position="213"/>
        <end position="232"/>
    </location>
</feature>
<dbReference type="Pfam" id="PF00375">
    <property type="entry name" value="SDF"/>
    <property type="match status" value="1"/>
</dbReference>
<organism evidence="9 10">
    <name type="scientific">Alkalihalophilus pseudofirmus</name>
    <name type="common">Bacillus pseudofirmus</name>
    <dbReference type="NCBI Taxonomy" id="79885"/>
    <lineage>
        <taxon>Bacteria</taxon>
        <taxon>Bacillati</taxon>
        <taxon>Bacillota</taxon>
        <taxon>Bacilli</taxon>
        <taxon>Bacillales</taxon>
        <taxon>Bacillaceae</taxon>
        <taxon>Alkalihalophilus</taxon>
    </lineage>
</organism>
<evidence type="ECO:0000256" key="3">
    <source>
        <dbReference type="ARBA" id="ARBA00022475"/>
    </source>
</evidence>
<keyword evidence="7 8" id="KW-0472">Membrane</keyword>
<comment type="subcellular location">
    <subcellularLocation>
        <location evidence="1">Cell membrane</location>
        <topology evidence="1">Multi-pass membrane protein</topology>
    </subcellularLocation>
</comment>
<keyword evidence="6 8" id="KW-1133">Transmembrane helix</keyword>
<evidence type="ECO:0000256" key="1">
    <source>
        <dbReference type="ARBA" id="ARBA00004651"/>
    </source>
</evidence>
<accession>A0AAJ2L0H4</accession>
<dbReference type="Gene3D" id="1.10.3860.10">
    <property type="entry name" value="Sodium:dicarboxylate symporter"/>
    <property type="match status" value="1"/>
</dbReference>
<evidence type="ECO:0000256" key="4">
    <source>
        <dbReference type="ARBA" id="ARBA00022692"/>
    </source>
</evidence>
<sequence>MKRPSLLTQILLAFVLAIIVGSIFGSSAEVVSPLGTFFLRLIQFVIAPLILATLVTGIASLGSGKKLARLGAKTVGFFLTTTLIAVSLGLAIGFLFSPGEELNIEPPATGSVEVNETEGVVTTLLNIIPTNPFAALAEQNILQIIFFAAALGIGITIVGEKAIPVRRFFEGFADVLLKITGAIMKLAPIGVFGIMAPIVGNYGLAVLLPLGKVILAVAVACMLHVLIVYGLAVKTLGKTSLLHFFKGMAPAALVGFTTSSSAATLPVTLKNAQERVGVSKETSSFVLPLGATINMDGGAIYQGIAVLFIAQFYGIELTMLQIFTVMLTATLASIGAAGVPGAGLIMLAMVLSSAGLPIEGIALVAAIDRILDMFRTGTNILGDAAASVVIDRSENKNKPIEANELVS</sequence>
<evidence type="ECO:0000256" key="7">
    <source>
        <dbReference type="ARBA" id="ARBA00023136"/>
    </source>
</evidence>
<dbReference type="GO" id="GO:0005886">
    <property type="term" value="C:plasma membrane"/>
    <property type="evidence" value="ECO:0007669"/>
    <property type="project" value="UniProtKB-SubCell"/>
</dbReference>
<dbReference type="InterPro" id="IPR001991">
    <property type="entry name" value="Na-dicarboxylate_symporter"/>
</dbReference>
<dbReference type="AlphaFoldDB" id="A0AAJ2L0H4"/>
<dbReference type="SUPFAM" id="SSF118215">
    <property type="entry name" value="Proton glutamate symport protein"/>
    <property type="match status" value="1"/>
</dbReference>
<keyword evidence="3" id="KW-1003">Cell membrane</keyword>
<evidence type="ECO:0000256" key="6">
    <source>
        <dbReference type="ARBA" id="ARBA00022989"/>
    </source>
</evidence>
<comment type="caution">
    <text evidence="9">The sequence shown here is derived from an EMBL/GenBank/DDBJ whole genome shotgun (WGS) entry which is preliminary data.</text>
</comment>
<evidence type="ECO:0000313" key="10">
    <source>
        <dbReference type="Proteomes" id="UP001285636"/>
    </source>
</evidence>
<evidence type="ECO:0000313" key="9">
    <source>
        <dbReference type="EMBL" id="MDV2884205.1"/>
    </source>
</evidence>
<feature type="transmembrane region" description="Helical" evidence="8">
    <location>
        <begin position="141"/>
        <end position="159"/>
    </location>
</feature>
<dbReference type="InterPro" id="IPR036458">
    <property type="entry name" value="Na:dicarbo_symporter_sf"/>
</dbReference>
<name>A0AAJ2L0H4_ALKPS</name>
<keyword evidence="5" id="KW-0769">Symport</keyword>
<reference evidence="9" key="1">
    <citation type="submission" date="2023-10" db="EMBL/GenBank/DDBJ databases">
        <title>Screening of Alkalihalophilus pseudofirmusBZ-TG-HK211 and Its Alleviation of Salt Stress on Rapeseed Growth.</title>
        <authorList>
            <person name="Zhao B."/>
            <person name="Guo T."/>
        </authorList>
    </citation>
    <scope>NUCLEOTIDE SEQUENCE</scope>
    <source>
        <strain evidence="9">BZ-TG-HK211</strain>
    </source>
</reference>
<evidence type="ECO:0000256" key="8">
    <source>
        <dbReference type="SAM" id="Phobius"/>
    </source>
</evidence>
<keyword evidence="4 8" id="KW-0812">Transmembrane</keyword>
<dbReference type="PRINTS" id="PR00173">
    <property type="entry name" value="EDTRNSPORT"/>
</dbReference>
<feature type="transmembrane region" description="Helical" evidence="8">
    <location>
        <begin position="74"/>
        <end position="96"/>
    </location>
</feature>
<gene>
    <name evidence="9" type="ORF">RYX45_03380</name>
</gene>
<dbReference type="Proteomes" id="UP001285636">
    <property type="component" value="Unassembled WGS sequence"/>
</dbReference>